<evidence type="ECO:0000256" key="4">
    <source>
        <dbReference type="ARBA" id="ARBA00022840"/>
    </source>
</evidence>
<dbReference type="GO" id="GO:0005829">
    <property type="term" value="C:cytosol"/>
    <property type="evidence" value="ECO:0007669"/>
    <property type="project" value="TreeGrafter"/>
</dbReference>
<dbReference type="PROSITE" id="PS51481">
    <property type="entry name" value="DHAK"/>
    <property type="match status" value="1"/>
</dbReference>
<dbReference type="SMART" id="SM01120">
    <property type="entry name" value="Dak2"/>
    <property type="match status" value="1"/>
</dbReference>
<accession>A0A368YEB7</accession>
<dbReference type="InterPro" id="IPR050861">
    <property type="entry name" value="Dihydroxyacetone_Kinase"/>
</dbReference>
<dbReference type="GO" id="GO:0005524">
    <property type="term" value="F:ATP binding"/>
    <property type="evidence" value="ECO:0007669"/>
    <property type="project" value="UniProtKB-KW"/>
</dbReference>
<evidence type="ECO:0000256" key="3">
    <source>
        <dbReference type="ARBA" id="ARBA00022777"/>
    </source>
</evidence>
<dbReference type="InterPro" id="IPR004007">
    <property type="entry name" value="DhaL_dom"/>
</dbReference>
<evidence type="ECO:0000256" key="2">
    <source>
        <dbReference type="ARBA" id="ARBA00022741"/>
    </source>
</evidence>
<keyword evidence="2" id="KW-0547">Nucleotide-binding</keyword>
<dbReference type="GO" id="GO:0004371">
    <property type="term" value="F:glycerone kinase activity"/>
    <property type="evidence" value="ECO:0007669"/>
    <property type="project" value="InterPro"/>
</dbReference>
<name>A0A368YEB7_9HYPH</name>
<dbReference type="FunFam" id="1.25.40.340:FF:000002">
    <property type="entry name" value="Dihydroxyacetone kinase, L subunit"/>
    <property type="match status" value="1"/>
</dbReference>
<evidence type="ECO:0000259" key="6">
    <source>
        <dbReference type="PROSITE" id="PS51480"/>
    </source>
</evidence>
<dbReference type="PANTHER" id="PTHR28629">
    <property type="entry name" value="TRIOKINASE/FMN CYCLASE"/>
    <property type="match status" value="1"/>
</dbReference>
<dbReference type="GO" id="GO:0019563">
    <property type="term" value="P:glycerol catabolic process"/>
    <property type="evidence" value="ECO:0007669"/>
    <property type="project" value="TreeGrafter"/>
</dbReference>
<keyword evidence="9" id="KW-1185">Reference proteome</keyword>
<dbReference type="Gene3D" id="3.40.50.10440">
    <property type="entry name" value="Dihydroxyacetone kinase, domain 1"/>
    <property type="match status" value="1"/>
</dbReference>
<dbReference type="Proteomes" id="UP000253324">
    <property type="component" value="Unassembled WGS sequence"/>
</dbReference>
<dbReference type="FunFam" id="3.40.50.10440:FF:000001">
    <property type="entry name" value="Dihydroxyacetone kinase, DhaK subunit"/>
    <property type="match status" value="1"/>
</dbReference>
<dbReference type="PANTHER" id="PTHR28629:SF4">
    <property type="entry name" value="TRIOKINASE_FMN CYCLASE"/>
    <property type="match status" value="1"/>
</dbReference>
<comment type="caution">
    <text evidence="8">The sequence shown here is derived from an EMBL/GenBank/DDBJ whole genome shotgun (WGS) entry which is preliminary data.</text>
</comment>
<dbReference type="AlphaFoldDB" id="A0A368YEB7"/>
<feature type="domain" description="DhaL" evidence="6">
    <location>
        <begin position="355"/>
        <end position="543"/>
    </location>
</feature>
<evidence type="ECO:0000313" key="9">
    <source>
        <dbReference type="Proteomes" id="UP000253324"/>
    </source>
</evidence>
<reference evidence="8 9" key="1">
    <citation type="submission" date="2018-07" db="EMBL/GenBank/DDBJ databases">
        <title>Genomic Encyclopedia of Type Strains, Phase III (KMG-III): the genomes of soil and plant-associated and newly described type strains.</title>
        <authorList>
            <person name="Whitman W."/>
        </authorList>
    </citation>
    <scope>NUCLEOTIDE SEQUENCE [LARGE SCALE GENOMIC DNA]</scope>
    <source>
        <strain evidence="8 9">31-25a</strain>
    </source>
</reference>
<evidence type="ECO:0000259" key="7">
    <source>
        <dbReference type="PROSITE" id="PS51481"/>
    </source>
</evidence>
<dbReference type="EMBL" id="QPJM01000037">
    <property type="protein sequence ID" value="RCW77788.1"/>
    <property type="molecule type" value="Genomic_DNA"/>
</dbReference>
<dbReference type="SUPFAM" id="SSF101473">
    <property type="entry name" value="DhaL-like"/>
    <property type="match status" value="1"/>
</dbReference>
<evidence type="ECO:0000256" key="5">
    <source>
        <dbReference type="SAM" id="Phobius"/>
    </source>
</evidence>
<keyword evidence="5" id="KW-0472">Membrane</keyword>
<sequence length="559" mass="57132">MKHFFNRRENIVTEALDGLLLTSRPGMLARLDSYPDIKVILRADWDKSKVAVISGGGAGHEPSHAGFVGRGMLTAAVSGEIFASPSVDAVLTAIRAVTGPKGCLLVVKNYTGDRLNFGLAAERARSEGFRVEMVIVADDIALPDLAQPRGVAGTLFIHKIAGFLAERGDSLDDVAASAASAAGEIVSLGVSLSTCSIPGQEQEQRLGADEGELGLGIHGEPGVERIALQESGKIVAIMAERLAASLPGTGEYALLINNLGAVPPLEMSLIAHDVLASSLADRVKLVIGPSPMMTALNMNGFSLSLIRLDAERETALASPVDPHAWAPPLLRHGLDILPAPKVPVGEAIAAASRDPLAEGLVTAMCQRLISMETELNRLDARTGDGDTGSTVAAGARGVLGKIKSLPLADNAGTLAAIGGILATIMGGSSGVLLSIFFTAAAKAMTEKNNLPAALLEGLDRMTFYGGARPGDRTMVDALDPALRALAASGPSDAARAAAAGANATMAMSKANAGRASYVGAGHLAGVADPGAIAVAAAFETAAKVIDGKVARGETSFVAD</sequence>
<keyword evidence="3 8" id="KW-0418">Kinase</keyword>
<dbReference type="OrthoDB" id="9806345at2"/>
<dbReference type="Pfam" id="PF02734">
    <property type="entry name" value="Dak2"/>
    <property type="match status" value="1"/>
</dbReference>
<dbReference type="Gene3D" id="1.25.40.340">
    <property type="match status" value="1"/>
</dbReference>
<keyword evidence="1" id="KW-0808">Transferase</keyword>
<organism evidence="8 9">
    <name type="scientific">Phyllobacterium bourgognense</name>
    <dbReference type="NCBI Taxonomy" id="314236"/>
    <lineage>
        <taxon>Bacteria</taxon>
        <taxon>Pseudomonadati</taxon>
        <taxon>Pseudomonadota</taxon>
        <taxon>Alphaproteobacteria</taxon>
        <taxon>Hyphomicrobiales</taxon>
        <taxon>Phyllobacteriaceae</taxon>
        <taxon>Phyllobacterium</taxon>
    </lineage>
</organism>
<feature type="transmembrane region" description="Helical" evidence="5">
    <location>
        <begin position="414"/>
        <end position="437"/>
    </location>
</feature>
<dbReference type="Gene3D" id="3.30.1180.20">
    <property type="entry name" value="Dihydroxyacetone kinase, domain 2"/>
    <property type="match status" value="1"/>
</dbReference>
<proteinExistence type="predicted"/>
<gene>
    <name evidence="8" type="ORF">C7476_13718</name>
</gene>
<dbReference type="PROSITE" id="PS51480">
    <property type="entry name" value="DHAL"/>
    <property type="match status" value="1"/>
</dbReference>
<feature type="domain" description="DhaK" evidence="7">
    <location>
        <begin position="7"/>
        <end position="325"/>
    </location>
</feature>
<dbReference type="InterPro" id="IPR036117">
    <property type="entry name" value="DhaL_dom_sf"/>
</dbReference>
<dbReference type="Pfam" id="PF02733">
    <property type="entry name" value="Dak1"/>
    <property type="match status" value="1"/>
</dbReference>
<dbReference type="RefSeq" id="WP_114432985.1">
    <property type="nucleotide sequence ID" value="NZ_QPJM01000037.1"/>
</dbReference>
<evidence type="ECO:0000256" key="1">
    <source>
        <dbReference type="ARBA" id="ARBA00022679"/>
    </source>
</evidence>
<evidence type="ECO:0000313" key="8">
    <source>
        <dbReference type="EMBL" id="RCW77788.1"/>
    </source>
</evidence>
<keyword evidence="5" id="KW-0812">Transmembrane</keyword>
<dbReference type="SUPFAM" id="SSF82549">
    <property type="entry name" value="DAK1/DegV-like"/>
    <property type="match status" value="1"/>
</dbReference>
<dbReference type="InterPro" id="IPR004006">
    <property type="entry name" value="DhaK_dom"/>
</dbReference>
<protein>
    <submittedName>
        <fullName evidence="8">Dihydroxyacetone kinase</fullName>
    </submittedName>
</protein>
<keyword evidence="5" id="KW-1133">Transmembrane helix</keyword>
<keyword evidence="4" id="KW-0067">ATP-binding</keyword>